<evidence type="ECO:0000256" key="8">
    <source>
        <dbReference type="ARBA" id="ARBA00022723"/>
    </source>
</evidence>
<dbReference type="GO" id="GO:0006782">
    <property type="term" value="P:protoporphyrinogen IX biosynthetic process"/>
    <property type="evidence" value="ECO:0007669"/>
    <property type="project" value="UniProtKB-UniRule"/>
</dbReference>
<dbReference type="AlphaFoldDB" id="A0A3D8IVL3"/>
<dbReference type="InterPro" id="IPR005265">
    <property type="entry name" value="HemJ-like"/>
</dbReference>
<feature type="transmembrane region" description="Helical" evidence="14">
    <location>
        <begin position="83"/>
        <end position="104"/>
    </location>
</feature>
<evidence type="ECO:0000313" key="17">
    <source>
        <dbReference type="Proteomes" id="UP000257067"/>
    </source>
</evidence>
<feature type="transmembrane region" description="Helical" evidence="14">
    <location>
        <begin position="12"/>
        <end position="31"/>
    </location>
</feature>
<reference evidence="16 17" key="1">
    <citation type="submission" date="2018-04" db="EMBL/GenBank/DDBJ databases">
        <title>Novel Campyloabacter and Helicobacter Species and Strains.</title>
        <authorList>
            <person name="Mannion A.J."/>
            <person name="Shen Z."/>
            <person name="Fox J.G."/>
        </authorList>
    </citation>
    <scope>NUCLEOTIDE SEQUENCE [LARGE SCALE GENOMIC DNA]</scope>
    <source>
        <strain evidence="16 17">ATCC 700242</strain>
    </source>
</reference>
<comment type="function">
    <text evidence="14 15">Catalyzes the oxidation of protoporphyrinogen IX to protoporphyrin IX.</text>
</comment>
<evidence type="ECO:0000256" key="6">
    <source>
        <dbReference type="ARBA" id="ARBA00022617"/>
    </source>
</evidence>
<dbReference type="PIRSF" id="PIRSF004638">
    <property type="entry name" value="UCP004638"/>
    <property type="match status" value="1"/>
</dbReference>
<protein>
    <recommendedName>
        <fullName evidence="4 14">Protoporphyrinogen IX oxidase</fullName>
        <shortName evidence="14">PPO</shortName>
        <ecNumber evidence="14 15">1.3.99.-</ecNumber>
    </recommendedName>
</protein>
<evidence type="ECO:0000256" key="4">
    <source>
        <dbReference type="ARBA" id="ARBA00017504"/>
    </source>
</evidence>
<dbReference type="HAMAP" id="MF_02239">
    <property type="entry name" value="HemJ"/>
    <property type="match status" value="1"/>
</dbReference>
<dbReference type="PANTHER" id="PTHR40255:SF1">
    <property type="entry name" value="PROTOPORPHYRINOGEN IX OXIDASE"/>
    <property type="match status" value="1"/>
</dbReference>
<evidence type="ECO:0000256" key="5">
    <source>
        <dbReference type="ARBA" id="ARBA00022475"/>
    </source>
</evidence>
<keyword evidence="8 14" id="KW-0479">Metal-binding</keyword>
<feature type="binding site" description="axial binding residue" evidence="14">
    <location>
        <position position="90"/>
    </location>
    <ligand>
        <name>heme</name>
        <dbReference type="ChEBI" id="CHEBI:30413"/>
    </ligand>
    <ligandPart>
        <name>Fe</name>
        <dbReference type="ChEBI" id="CHEBI:18248"/>
    </ligandPart>
</feature>
<comment type="pathway">
    <text evidence="2 14 15">Porphyrin-containing compound metabolism; protoporphyrin-IX biosynthesis; protoporphyrin-IX from protoporphyrinogen-IX: step 1/1.</text>
</comment>
<evidence type="ECO:0000256" key="14">
    <source>
        <dbReference type="HAMAP-Rule" id="MF_02239"/>
    </source>
</evidence>
<evidence type="ECO:0000256" key="11">
    <source>
        <dbReference type="ARBA" id="ARBA00023004"/>
    </source>
</evidence>
<evidence type="ECO:0000256" key="7">
    <source>
        <dbReference type="ARBA" id="ARBA00022692"/>
    </source>
</evidence>
<evidence type="ECO:0000256" key="2">
    <source>
        <dbReference type="ARBA" id="ARBA00005073"/>
    </source>
</evidence>
<dbReference type="GO" id="GO:0005886">
    <property type="term" value="C:plasma membrane"/>
    <property type="evidence" value="ECO:0007669"/>
    <property type="project" value="UniProtKB-SubCell"/>
</dbReference>
<name>A0A3D8IVL3_9HELI</name>
<evidence type="ECO:0000313" key="16">
    <source>
        <dbReference type="EMBL" id="RDU69016.1"/>
    </source>
</evidence>
<keyword evidence="11 14" id="KW-0408">Iron</keyword>
<keyword evidence="5 14" id="KW-1003">Cell membrane</keyword>
<evidence type="ECO:0000256" key="15">
    <source>
        <dbReference type="PIRNR" id="PIRNR004638"/>
    </source>
</evidence>
<feature type="transmembrane region" description="Helical" evidence="14">
    <location>
        <begin position="52"/>
        <end position="77"/>
    </location>
</feature>
<keyword evidence="9 14" id="KW-1133">Transmembrane helix</keyword>
<keyword evidence="6 14" id="KW-0349">Heme</keyword>
<evidence type="ECO:0000256" key="1">
    <source>
        <dbReference type="ARBA" id="ARBA00004651"/>
    </source>
</evidence>
<evidence type="ECO:0000256" key="13">
    <source>
        <dbReference type="ARBA" id="ARBA00048390"/>
    </source>
</evidence>
<evidence type="ECO:0000256" key="12">
    <source>
        <dbReference type="ARBA" id="ARBA00023136"/>
    </source>
</evidence>
<keyword evidence="12 14" id="KW-0472">Membrane</keyword>
<dbReference type="PANTHER" id="PTHR40255">
    <property type="entry name" value="UPF0093 MEMBRANE PROTEIN SLR1790"/>
    <property type="match status" value="1"/>
</dbReference>
<dbReference type="OrthoDB" id="9800824at2"/>
<dbReference type="EMBL" id="NXLU01000004">
    <property type="protein sequence ID" value="RDU69016.1"/>
    <property type="molecule type" value="Genomic_DNA"/>
</dbReference>
<dbReference type="EC" id="1.3.99.-" evidence="14 15"/>
<feature type="transmembrane region" description="Helical" evidence="14">
    <location>
        <begin position="125"/>
        <end position="143"/>
    </location>
</feature>
<dbReference type="GO" id="GO:0046872">
    <property type="term" value="F:metal ion binding"/>
    <property type="evidence" value="ECO:0007669"/>
    <property type="project" value="UniProtKB-UniRule"/>
</dbReference>
<organism evidence="16 17">
    <name type="scientific">Helicobacter cholecystus</name>
    <dbReference type="NCBI Taxonomy" id="45498"/>
    <lineage>
        <taxon>Bacteria</taxon>
        <taxon>Pseudomonadati</taxon>
        <taxon>Campylobacterota</taxon>
        <taxon>Epsilonproteobacteria</taxon>
        <taxon>Campylobacterales</taxon>
        <taxon>Helicobacteraceae</taxon>
        <taxon>Helicobacter</taxon>
    </lineage>
</organism>
<sequence>MAVYEWLKVLHILAFVSWMAMLFYIPRLFVYHAEHIANQGFVEVVKIQENKLYYFIGWPAMIVTLGSGVGLIIVLGGGEYMKIAAWLHLKLTLIILLVGYHLLCGHYMKSFERGTCKRSGKFFRVFNEVPTLILILILILVVLQPNLWVK</sequence>
<comment type="caution">
    <text evidence="16">The sequence shown here is derived from an EMBL/GenBank/DDBJ whole genome shotgun (WGS) entry which is preliminary data.</text>
</comment>
<dbReference type="Proteomes" id="UP000257067">
    <property type="component" value="Unassembled WGS sequence"/>
</dbReference>
<dbReference type="Pfam" id="PF03653">
    <property type="entry name" value="UPF0093"/>
    <property type="match status" value="1"/>
</dbReference>
<accession>A0A3D8IVL3</accession>
<comment type="subcellular location">
    <subcellularLocation>
        <location evidence="1 14">Cell membrane</location>
        <topology evidence="1 14">Multi-pass membrane protein</topology>
    </subcellularLocation>
</comment>
<dbReference type="GO" id="GO:0070818">
    <property type="term" value="F:protoporphyrinogen oxidase activity"/>
    <property type="evidence" value="ECO:0007669"/>
    <property type="project" value="UniProtKB-UniRule"/>
</dbReference>
<dbReference type="NCBIfam" id="TIGR00701">
    <property type="entry name" value="protoporphyrinogen oxidase HemJ"/>
    <property type="match status" value="1"/>
</dbReference>
<comment type="catalytic activity">
    <reaction evidence="13 14 15">
        <text>protoporphyrinogen IX + 3 A = protoporphyrin IX + 3 AH2</text>
        <dbReference type="Rhea" id="RHEA:62000"/>
        <dbReference type="ChEBI" id="CHEBI:13193"/>
        <dbReference type="ChEBI" id="CHEBI:17499"/>
        <dbReference type="ChEBI" id="CHEBI:57306"/>
        <dbReference type="ChEBI" id="CHEBI:57307"/>
    </reaction>
</comment>
<comment type="cofactor">
    <cofactor evidence="14 15">
        <name>heme b</name>
        <dbReference type="ChEBI" id="CHEBI:60344"/>
    </cofactor>
    <text evidence="14 15">Binds 1 heme b (iron(II)-protoporphyrin IX) group per subunit.</text>
</comment>
<proteinExistence type="inferred from homology"/>
<keyword evidence="10 14" id="KW-0560">Oxidoreductase</keyword>
<gene>
    <name evidence="16" type="primary">hemJ</name>
    <name evidence="16" type="ORF">CQA62_04040</name>
</gene>
<dbReference type="RefSeq" id="WP_104724655.1">
    <property type="nucleotide sequence ID" value="NZ_FZNE01000004.1"/>
</dbReference>
<dbReference type="UniPathway" id="UPA00251">
    <property type="reaction ID" value="UER00324"/>
</dbReference>
<feature type="binding site" description="axial binding residue" evidence="14">
    <location>
        <position position="11"/>
    </location>
    <ligand>
        <name>heme</name>
        <dbReference type="ChEBI" id="CHEBI:30413"/>
    </ligand>
    <ligandPart>
        <name>Fe</name>
        <dbReference type="ChEBI" id="CHEBI:18248"/>
    </ligandPart>
</feature>
<evidence type="ECO:0000256" key="10">
    <source>
        <dbReference type="ARBA" id="ARBA00023002"/>
    </source>
</evidence>
<comment type="similarity">
    <text evidence="3 14 15">Belongs to the HemJ family.</text>
</comment>
<keyword evidence="17" id="KW-1185">Reference proteome</keyword>
<comment type="subunit">
    <text evidence="14">Homodimer.</text>
</comment>
<evidence type="ECO:0000256" key="9">
    <source>
        <dbReference type="ARBA" id="ARBA00022989"/>
    </source>
</evidence>
<evidence type="ECO:0000256" key="3">
    <source>
        <dbReference type="ARBA" id="ARBA00006501"/>
    </source>
</evidence>
<keyword evidence="7 14" id="KW-0812">Transmembrane</keyword>